<evidence type="ECO:0000313" key="7">
    <source>
        <dbReference type="EMBL" id="MUH73572.1"/>
    </source>
</evidence>
<feature type="region of interest" description="Disordered" evidence="6">
    <location>
        <begin position="13"/>
        <end position="32"/>
    </location>
</feature>
<keyword evidence="8" id="KW-1185">Reference proteome</keyword>
<dbReference type="Gene3D" id="1.10.490.10">
    <property type="entry name" value="Globins"/>
    <property type="match status" value="1"/>
</dbReference>
<dbReference type="InterPro" id="IPR044203">
    <property type="entry name" value="GlbO/GLB3-like"/>
</dbReference>
<dbReference type="RefSeq" id="WP_155696927.1">
    <property type="nucleotide sequence ID" value="NZ_BAAAFQ010000011.1"/>
</dbReference>
<dbReference type="PANTHER" id="PTHR47366:SF1">
    <property type="entry name" value="TWO-ON-TWO HEMOGLOBIN-3"/>
    <property type="match status" value="1"/>
</dbReference>
<accession>A0A6N8FFY0</accession>
<comment type="similarity">
    <text evidence="5">Belongs to the truncated hemoglobin family. Group II subfamily.</text>
</comment>
<dbReference type="PANTHER" id="PTHR47366">
    <property type="entry name" value="TWO-ON-TWO HEMOGLOBIN-3"/>
    <property type="match status" value="1"/>
</dbReference>
<keyword evidence="1" id="KW-0813">Transport</keyword>
<dbReference type="InterPro" id="IPR009050">
    <property type="entry name" value="Globin-like_sf"/>
</dbReference>
<evidence type="ECO:0000313" key="8">
    <source>
        <dbReference type="Proteomes" id="UP000439994"/>
    </source>
</evidence>
<evidence type="ECO:0000256" key="4">
    <source>
        <dbReference type="ARBA" id="ARBA00023004"/>
    </source>
</evidence>
<evidence type="ECO:0000256" key="2">
    <source>
        <dbReference type="ARBA" id="ARBA00022617"/>
    </source>
</evidence>
<dbReference type="InterPro" id="IPR001486">
    <property type="entry name" value="Hemoglobin_trunc"/>
</dbReference>
<keyword evidence="2" id="KW-0349">Heme</keyword>
<comment type="caution">
    <text evidence="7">The sequence shown here is derived from an EMBL/GenBank/DDBJ whole genome shotgun (WGS) entry which is preliminary data.</text>
</comment>
<dbReference type="InterPro" id="IPR012292">
    <property type="entry name" value="Globin/Proto"/>
</dbReference>
<dbReference type="GO" id="GO:0046872">
    <property type="term" value="F:metal ion binding"/>
    <property type="evidence" value="ECO:0007669"/>
    <property type="project" value="UniProtKB-KW"/>
</dbReference>
<dbReference type="SUPFAM" id="SSF46458">
    <property type="entry name" value="Globin-like"/>
    <property type="match status" value="1"/>
</dbReference>
<dbReference type="OrthoDB" id="9790913at2"/>
<evidence type="ECO:0000256" key="1">
    <source>
        <dbReference type="ARBA" id="ARBA00022448"/>
    </source>
</evidence>
<dbReference type="CDD" id="cd14773">
    <property type="entry name" value="TrHb2_PhHbO-like_O"/>
    <property type="match status" value="1"/>
</dbReference>
<organism evidence="7 8">
    <name type="scientific">Psychrosphaera haliotis</name>
    <dbReference type="NCBI Taxonomy" id="555083"/>
    <lineage>
        <taxon>Bacteria</taxon>
        <taxon>Pseudomonadati</taxon>
        <taxon>Pseudomonadota</taxon>
        <taxon>Gammaproteobacteria</taxon>
        <taxon>Alteromonadales</taxon>
        <taxon>Pseudoalteromonadaceae</taxon>
        <taxon>Psychrosphaera</taxon>
    </lineage>
</organism>
<reference evidence="7 8" key="1">
    <citation type="submission" date="2019-11" db="EMBL/GenBank/DDBJ databases">
        <title>P. haliotis isolates from Z. marina roots.</title>
        <authorList>
            <person name="Cohen M."/>
            <person name="Jospin G."/>
            <person name="Eisen J.A."/>
            <person name="Coil D.A."/>
        </authorList>
    </citation>
    <scope>NUCLEOTIDE SEQUENCE [LARGE SCALE GENOMIC DNA]</scope>
    <source>
        <strain evidence="7 8">UCD-MCMsp1aY</strain>
    </source>
</reference>
<feature type="compositionally biased region" description="Polar residues" evidence="6">
    <location>
        <begin position="13"/>
        <end position="29"/>
    </location>
</feature>
<evidence type="ECO:0000256" key="5">
    <source>
        <dbReference type="ARBA" id="ARBA00034496"/>
    </source>
</evidence>
<protein>
    <recommendedName>
        <fullName evidence="9">Hemoglobin-like oxygen-binding protein</fullName>
    </recommendedName>
</protein>
<dbReference type="GO" id="GO:0005344">
    <property type="term" value="F:oxygen carrier activity"/>
    <property type="evidence" value="ECO:0007669"/>
    <property type="project" value="InterPro"/>
</dbReference>
<dbReference type="Pfam" id="PF01152">
    <property type="entry name" value="Bac_globin"/>
    <property type="match status" value="1"/>
</dbReference>
<sequence length="149" mass="17203">MLNKLKSKLLGNDQQKGNYQSHLSPSQSPYDRMGKDKVMLLANAFYDEMENNTDAEELHSIHPQPMNAIRVKFFEFLSGWLGGPDLFAEKYGHPRLRARHLPFAIDHKMYEQWMLCMTIALDKVLADDPVLKADLRAKFDQLAAHMINQ</sequence>
<evidence type="ECO:0000256" key="3">
    <source>
        <dbReference type="ARBA" id="ARBA00022723"/>
    </source>
</evidence>
<dbReference type="EMBL" id="WOCD01000005">
    <property type="protein sequence ID" value="MUH73572.1"/>
    <property type="molecule type" value="Genomic_DNA"/>
</dbReference>
<dbReference type="GO" id="GO:0019825">
    <property type="term" value="F:oxygen binding"/>
    <property type="evidence" value="ECO:0007669"/>
    <property type="project" value="InterPro"/>
</dbReference>
<proteinExistence type="inferred from homology"/>
<name>A0A6N8FFY0_9GAMM</name>
<keyword evidence="3" id="KW-0479">Metal-binding</keyword>
<dbReference type="Proteomes" id="UP000439994">
    <property type="component" value="Unassembled WGS sequence"/>
</dbReference>
<evidence type="ECO:0008006" key="9">
    <source>
        <dbReference type="Google" id="ProtNLM"/>
    </source>
</evidence>
<keyword evidence="4" id="KW-0408">Iron</keyword>
<dbReference type="AlphaFoldDB" id="A0A6N8FFY0"/>
<evidence type="ECO:0000256" key="6">
    <source>
        <dbReference type="SAM" id="MobiDB-lite"/>
    </source>
</evidence>
<dbReference type="GO" id="GO:0020037">
    <property type="term" value="F:heme binding"/>
    <property type="evidence" value="ECO:0007669"/>
    <property type="project" value="InterPro"/>
</dbReference>
<gene>
    <name evidence="7" type="ORF">GNP35_14380</name>
</gene>